<protein>
    <submittedName>
        <fullName evidence="2">Uncharacterized protein</fullName>
    </submittedName>
</protein>
<sequence>MHLFRSRRFRLNSPARVPPALYDSRPAAGGSSHTSLAPPRTGRRAAEAGAAERLNPRLLGLMTTRAESCTLLLSADTASVSLQHRGHLTARETPSVSGFLS</sequence>
<evidence type="ECO:0000256" key="1">
    <source>
        <dbReference type="SAM" id="MobiDB-lite"/>
    </source>
</evidence>
<accession>A0A9N7YY84</accession>
<keyword evidence="3" id="KW-1185">Reference proteome</keyword>
<name>A0A9N7YY84_PLEPL</name>
<organism evidence="2 3">
    <name type="scientific">Pleuronectes platessa</name>
    <name type="common">European plaice</name>
    <dbReference type="NCBI Taxonomy" id="8262"/>
    <lineage>
        <taxon>Eukaryota</taxon>
        <taxon>Metazoa</taxon>
        <taxon>Chordata</taxon>
        <taxon>Craniata</taxon>
        <taxon>Vertebrata</taxon>
        <taxon>Euteleostomi</taxon>
        <taxon>Actinopterygii</taxon>
        <taxon>Neopterygii</taxon>
        <taxon>Teleostei</taxon>
        <taxon>Neoteleostei</taxon>
        <taxon>Acanthomorphata</taxon>
        <taxon>Carangaria</taxon>
        <taxon>Pleuronectiformes</taxon>
        <taxon>Pleuronectoidei</taxon>
        <taxon>Pleuronectidae</taxon>
        <taxon>Pleuronectes</taxon>
    </lineage>
</organism>
<dbReference type="Proteomes" id="UP001153269">
    <property type="component" value="Unassembled WGS sequence"/>
</dbReference>
<reference evidence="2" key="1">
    <citation type="submission" date="2020-03" db="EMBL/GenBank/DDBJ databases">
        <authorList>
            <person name="Weist P."/>
        </authorList>
    </citation>
    <scope>NUCLEOTIDE SEQUENCE</scope>
</reference>
<comment type="caution">
    <text evidence="2">The sequence shown here is derived from an EMBL/GenBank/DDBJ whole genome shotgun (WGS) entry which is preliminary data.</text>
</comment>
<evidence type="ECO:0000313" key="2">
    <source>
        <dbReference type="EMBL" id="CAB1442166.1"/>
    </source>
</evidence>
<feature type="region of interest" description="Disordered" evidence="1">
    <location>
        <begin position="15"/>
        <end position="51"/>
    </location>
</feature>
<dbReference type="AlphaFoldDB" id="A0A9N7YY84"/>
<evidence type="ECO:0000313" key="3">
    <source>
        <dbReference type="Proteomes" id="UP001153269"/>
    </source>
</evidence>
<dbReference type="EMBL" id="CADEAL010002788">
    <property type="protein sequence ID" value="CAB1442166.1"/>
    <property type="molecule type" value="Genomic_DNA"/>
</dbReference>
<gene>
    <name evidence="2" type="ORF">PLEPLA_LOCUS29857</name>
</gene>
<proteinExistence type="predicted"/>